<gene>
    <name evidence="2" type="ORF">JK634_15130</name>
</gene>
<dbReference type="EMBL" id="JAESWA010000023">
    <property type="protein sequence ID" value="MBL4933146.1"/>
    <property type="molecule type" value="Genomic_DNA"/>
</dbReference>
<feature type="domain" description="SseB protein N-terminal" evidence="1">
    <location>
        <begin position="206"/>
        <end position="304"/>
    </location>
</feature>
<proteinExistence type="predicted"/>
<evidence type="ECO:0000313" key="2">
    <source>
        <dbReference type="EMBL" id="MBL4933146.1"/>
    </source>
</evidence>
<sequence>MIEERKDELGGSFLLKNEISLDGLNKLEIQEIIFLVHSAKHLKANKVYEDINFDEKIKVFLDVLEEKIKSAEEFYVAYDKSTNYPYIDNEERVWMFSKEEYAKNAQDYFMQQLLMLDIRKLTGEDVLLAFARLHTLGIDRILIDNGEYNIEINRDGIVPPPDWTDVPEINIPVTNPMLQRSMVKFFQLLYSKQNFEGRNQVVSALESEMINQVVNAKYLLPIKVIENTPSIAESNNVKVLKEGTTIQIANIVDENNIAWLPVFTDWIEFNKVYDENEWQSNITTYDDLLALSEKMQGIVINCKGVSLSINDINKKKIEEVRKVKR</sequence>
<dbReference type="RefSeq" id="WP_202768514.1">
    <property type="nucleotide sequence ID" value="NZ_JAESWA010000023.1"/>
</dbReference>
<name>A0A937K4A5_9CLOT</name>
<evidence type="ECO:0000313" key="3">
    <source>
        <dbReference type="Proteomes" id="UP000623681"/>
    </source>
</evidence>
<protein>
    <submittedName>
        <fullName evidence="2">SseB family protein</fullName>
    </submittedName>
</protein>
<comment type="caution">
    <text evidence="2">The sequence shown here is derived from an EMBL/GenBank/DDBJ whole genome shotgun (WGS) entry which is preliminary data.</text>
</comment>
<evidence type="ECO:0000259" key="1">
    <source>
        <dbReference type="Pfam" id="PF07179"/>
    </source>
</evidence>
<dbReference type="AlphaFoldDB" id="A0A937K4A5"/>
<dbReference type="Proteomes" id="UP000623681">
    <property type="component" value="Unassembled WGS sequence"/>
</dbReference>
<reference evidence="2" key="1">
    <citation type="submission" date="2021-01" db="EMBL/GenBank/DDBJ databases">
        <title>Genome public.</title>
        <authorList>
            <person name="Liu C."/>
            <person name="Sun Q."/>
        </authorList>
    </citation>
    <scope>NUCLEOTIDE SEQUENCE</scope>
    <source>
        <strain evidence="2">YIM B02565</strain>
    </source>
</reference>
<accession>A0A937K4A5</accession>
<organism evidence="2 3">
    <name type="scientific">Clostridium paridis</name>
    <dbReference type="NCBI Taxonomy" id="2803863"/>
    <lineage>
        <taxon>Bacteria</taxon>
        <taxon>Bacillati</taxon>
        <taxon>Bacillota</taxon>
        <taxon>Clostridia</taxon>
        <taxon>Eubacteriales</taxon>
        <taxon>Clostridiaceae</taxon>
        <taxon>Clostridium</taxon>
    </lineage>
</organism>
<dbReference type="InterPro" id="IPR009839">
    <property type="entry name" value="SseB_N"/>
</dbReference>
<dbReference type="Pfam" id="PF07179">
    <property type="entry name" value="SseB"/>
    <property type="match status" value="1"/>
</dbReference>
<keyword evidence="3" id="KW-1185">Reference proteome</keyword>